<feature type="transmembrane region" description="Helical" evidence="2">
    <location>
        <begin position="94"/>
        <end position="112"/>
    </location>
</feature>
<keyword evidence="2" id="KW-0472">Membrane</keyword>
<accession>F5YK65</accession>
<evidence type="ECO:0000259" key="3">
    <source>
        <dbReference type="Pfam" id="PF08308"/>
    </source>
</evidence>
<dbReference type="EMBL" id="CP001843">
    <property type="protein sequence ID" value="AEF83936.1"/>
    <property type="molecule type" value="Genomic_DNA"/>
</dbReference>
<dbReference type="KEGG" id="tpi:TREPR_3352"/>
<dbReference type="Proteomes" id="UP000009223">
    <property type="component" value="Chromosome"/>
</dbReference>
<evidence type="ECO:0000313" key="5">
    <source>
        <dbReference type="Proteomes" id="UP000009223"/>
    </source>
</evidence>
<feature type="domain" description="PEGA" evidence="3">
    <location>
        <begin position="30"/>
        <end position="91"/>
    </location>
</feature>
<gene>
    <name evidence="4" type="ordered locus">TREPR_3352</name>
</gene>
<reference evidence="4 5" key="2">
    <citation type="journal article" date="2011" name="ISME J.">
        <title>RNA-seq reveals cooperative metabolic interactions between two termite-gut spirochete species in co-culture.</title>
        <authorList>
            <person name="Rosenthal A.Z."/>
            <person name="Matson E.G."/>
            <person name="Eldar A."/>
            <person name="Leadbetter J.R."/>
        </authorList>
    </citation>
    <scope>NUCLEOTIDE SEQUENCE [LARGE SCALE GENOMIC DNA]</scope>
    <source>
        <strain evidence="5">ATCC BAA-887 / DSM 12427 / ZAS-2</strain>
    </source>
</reference>
<reference evidence="5" key="1">
    <citation type="submission" date="2009-12" db="EMBL/GenBank/DDBJ databases">
        <title>Complete sequence of Treponema primitia strain ZAS-2.</title>
        <authorList>
            <person name="Tetu S.G."/>
            <person name="Matson E."/>
            <person name="Ren Q."/>
            <person name="Seshadri R."/>
            <person name="Elbourne L."/>
            <person name="Hassan K.A."/>
            <person name="Durkin A."/>
            <person name="Radune D."/>
            <person name="Mohamoud Y."/>
            <person name="Shay R."/>
            <person name="Jin S."/>
            <person name="Zhang X."/>
            <person name="Lucey K."/>
            <person name="Ballor N.R."/>
            <person name="Ottesen E."/>
            <person name="Rosenthal R."/>
            <person name="Allen A."/>
            <person name="Leadbetter J.R."/>
            <person name="Paulsen I.T."/>
        </authorList>
    </citation>
    <scope>NUCLEOTIDE SEQUENCE [LARGE SCALE GENOMIC DNA]</scope>
    <source>
        <strain evidence="5">ATCC BAA-887 / DSM 12427 / ZAS-2</strain>
    </source>
</reference>
<dbReference type="OrthoDB" id="194242at2"/>
<name>F5YK65_TREPZ</name>
<feature type="transmembrane region" description="Helical" evidence="2">
    <location>
        <begin position="124"/>
        <end position="142"/>
    </location>
</feature>
<proteinExistence type="predicted"/>
<keyword evidence="4" id="KW-0449">Lipoprotein</keyword>
<dbReference type="Pfam" id="PF08308">
    <property type="entry name" value="PEGA"/>
    <property type="match status" value="1"/>
</dbReference>
<keyword evidence="2" id="KW-0812">Transmembrane</keyword>
<evidence type="ECO:0000256" key="2">
    <source>
        <dbReference type="SAM" id="Phobius"/>
    </source>
</evidence>
<dbReference type="STRING" id="545694.TREPR_3352"/>
<dbReference type="AlphaFoldDB" id="F5YK65"/>
<keyword evidence="5" id="KW-1185">Reference proteome</keyword>
<sequence length="338" mass="37378">MKRFIMGSLLVLFFLSILTSCASLLGENSKTLAIKSDPANATAIIYDSNNNRVAEKLTPTEIILKKAGKYTIEIEKEEYSPVKKVVPVKKQFNHAFWLNFLISGVGLGYSLALDPIFTTDPLNAYALAGYGLGAVGIIGIFYDIAKGSLTSVSPKEVNFNLNMTQAALAIKEAQEKEKQRIAAEKAENERLSAEAKRNDEEAKRKAEEEANRYDASKFTVVPTNFKPSRYAPADLFEAVAASKKLQISLNKQEAVANEFASAFMLGLGGSYIENFVSEAVFVYQDGTVIEFTSDDKAISQYMTIDTRSGLQPGQKVRVYYTITRSPLITWDVIAIERR</sequence>
<dbReference type="RefSeq" id="WP_015706926.1">
    <property type="nucleotide sequence ID" value="NC_015578.1"/>
</dbReference>
<dbReference type="PROSITE" id="PS51257">
    <property type="entry name" value="PROKAR_LIPOPROTEIN"/>
    <property type="match status" value="1"/>
</dbReference>
<feature type="region of interest" description="Disordered" evidence="1">
    <location>
        <begin position="181"/>
        <end position="209"/>
    </location>
</feature>
<dbReference type="HOGENOM" id="CLU_821200_0_0_12"/>
<evidence type="ECO:0000256" key="1">
    <source>
        <dbReference type="SAM" id="MobiDB-lite"/>
    </source>
</evidence>
<keyword evidence="2" id="KW-1133">Transmembrane helix</keyword>
<organism evidence="4 5">
    <name type="scientific">Treponema primitia (strain ATCC BAA-887 / DSM 12427 / ZAS-2)</name>
    <dbReference type="NCBI Taxonomy" id="545694"/>
    <lineage>
        <taxon>Bacteria</taxon>
        <taxon>Pseudomonadati</taxon>
        <taxon>Spirochaetota</taxon>
        <taxon>Spirochaetia</taxon>
        <taxon>Spirochaetales</taxon>
        <taxon>Treponemataceae</taxon>
        <taxon>Treponema</taxon>
    </lineage>
</organism>
<protein>
    <submittedName>
        <fullName evidence="4">Putative lipoprotein</fullName>
    </submittedName>
</protein>
<dbReference type="InterPro" id="IPR013229">
    <property type="entry name" value="PEGA"/>
</dbReference>
<evidence type="ECO:0000313" key="4">
    <source>
        <dbReference type="EMBL" id="AEF83936.1"/>
    </source>
</evidence>